<dbReference type="GO" id="GO:0003677">
    <property type="term" value="F:DNA binding"/>
    <property type="evidence" value="ECO:0007669"/>
    <property type="project" value="UniProtKB-KW"/>
</dbReference>
<evidence type="ECO:0000256" key="6">
    <source>
        <dbReference type="SAM" id="MobiDB-lite"/>
    </source>
</evidence>
<comment type="caution">
    <text evidence="7">The sequence shown here is derived from an EMBL/GenBank/DDBJ whole genome shotgun (WGS) entry which is preliminary data.</text>
</comment>
<dbReference type="GO" id="GO:0005634">
    <property type="term" value="C:nucleus"/>
    <property type="evidence" value="ECO:0007669"/>
    <property type="project" value="UniProtKB-SubCell"/>
</dbReference>
<evidence type="ECO:0000256" key="1">
    <source>
        <dbReference type="ARBA" id="ARBA00004123"/>
    </source>
</evidence>
<dbReference type="PANTHER" id="PTHR31541:SF25">
    <property type="entry name" value="GAMMA-GLIADIN B"/>
    <property type="match status" value="1"/>
</dbReference>
<dbReference type="Gene3D" id="2.40.330.10">
    <property type="entry name" value="DNA-binding pseudobarrel domain"/>
    <property type="match status" value="1"/>
</dbReference>
<feature type="region of interest" description="Disordered" evidence="6">
    <location>
        <begin position="111"/>
        <end position="144"/>
    </location>
</feature>
<keyword evidence="5" id="KW-0539">Nucleus</keyword>
<dbReference type="PANTHER" id="PTHR31541">
    <property type="entry name" value="B3 DOMAIN PLANT PROTEIN-RELATED"/>
    <property type="match status" value="1"/>
</dbReference>
<keyword evidence="3" id="KW-0238">DNA-binding</keyword>
<sequence length="310" mass="35406">MGYQSFPAATVYFRSANRLSKGERKMKLDFSSLNLLADVASFISEGKLSLGPSILDRDVEKKVTLVTTTTFGPIGVGWIVRKKRSPRARRPTFHAQTSSSDPFVVVQNNKQEPSRAVAENHKKRSRTFDSSETQEWGRVSKKPKKTPKMGLAALIGPSKLPTKYMDKIQEMHGRDMMLVVEKTLTATDMSRGQSRLSIPNKQIRQSFLREEEIRILDRKEGIKVSLIEPCLEVSHGLQLKRWNYKSRNFSYVLTERWNGVTHPYARNELMKDVVIQLWSFRVDGSLWFCLKKVEDHQGNGYNGCDLPPIS</sequence>
<gene>
    <name evidence="7" type="ORF">ACJRO7_034414</name>
</gene>
<dbReference type="EMBL" id="JBJKBG010000009">
    <property type="protein sequence ID" value="KAL3722057.1"/>
    <property type="molecule type" value="Genomic_DNA"/>
</dbReference>
<evidence type="ECO:0000256" key="4">
    <source>
        <dbReference type="ARBA" id="ARBA00023163"/>
    </source>
</evidence>
<evidence type="ECO:0000256" key="2">
    <source>
        <dbReference type="ARBA" id="ARBA00023015"/>
    </source>
</evidence>
<accession>A0ABD3J363</accession>
<evidence type="ECO:0008006" key="9">
    <source>
        <dbReference type="Google" id="ProtNLM"/>
    </source>
</evidence>
<evidence type="ECO:0000313" key="7">
    <source>
        <dbReference type="EMBL" id="KAL3722057.1"/>
    </source>
</evidence>
<protein>
    <recommendedName>
        <fullName evidence="9">B3 domain-containing protein</fullName>
    </recommendedName>
</protein>
<name>A0ABD3J363_EUCGL</name>
<dbReference type="AlphaFoldDB" id="A0ABD3J363"/>
<keyword evidence="4" id="KW-0804">Transcription</keyword>
<dbReference type="Pfam" id="PF03754">
    <property type="entry name" value="At2g31720-like"/>
    <property type="match status" value="1"/>
</dbReference>
<keyword evidence="2" id="KW-0805">Transcription regulation</keyword>
<evidence type="ECO:0000313" key="8">
    <source>
        <dbReference type="Proteomes" id="UP001634007"/>
    </source>
</evidence>
<organism evidence="7 8">
    <name type="scientific">Eucalyptus globulus</name>
    <name type="common">Tasmanian blue gum</name>
    <dbReference type="NCBI Taxonomy" id="34317"/>
    <lineage>
        <taxon>Eukaryota</taxon>
        <taxon>Viridiplantae</taxon>
        <taxon>Streptophyta</taxon>
        <taxon>Embryophyta</taxon>
        <taxon>Tracheophyta</taxon>
        <taxon>Spermatophyta</taxon>
        <taxon>Magnoliopsida</taxon>
        <taxon>eudicotyledons</taxon>
        <taxon>Gunneridae</taxon>
        <taxon>Pentapetalae</taxon>
        <taxon>rosids</taxon>
        <taxon>malvids</taxon>
        <taxon>Myrtales</taxon>
        <taxon>Myrtaceae</taxon>
        <taxon>Myrtoideae</taxon>
        <taxon>Eucalypteae</taxon>
        <taxon>Eucalyptus</taxon>
    </lineage>
</organism>
<evidence type="ECO:0000256" key="5">
    <source>
        <dbReference type="ARBA" id="ARBA00023242"/>
    </source>
</evidence>
<evidence type="ECO:0000256" key="3">
    <source>
        <dbReference type="ARBA" id="ARBA00023125"/>
    </source>
</evidence>
<comment type="subcellular location">
    <subcellularLocation>
        <location evidence="1">Nucleus</location>
    </subcellularLocation>
</comment>
<keyword evidence="8" id="KW-1185">Reference proteome</keyword>
<reference evidence="7 8" key="1">
    <citation type="submission" date="2024-11" db="EMBL/GenBank/DDBJ databases">
        <title>Chromosome-level genome assembly of Eucalyptus globulus Labill. provides insights into its genome evolution.</title>
        <authorList>
            <person name="Li X."/>
        </authorList>
    </citation>
    <scope>NUCLEOTIDE SEQUENCE [LARGE SCALE GENOMIC DNA]</scope>
    <source>
        <strain evidence="7">CL2024</strain>
        <tissue evidence="7">Fresh tender leaves</tissue>
    </source>
</reference>
<dbReference type="Proteomes" id="UP001634007">
    <property type="component" value="Unassembled WGS sequence"/>
</dbReference>
<dbReference type="InterPro" id="IPR005508">
    <property type="entry name" value="At2g31720-like"/>
</dbReference>
<proteinExistence type="predicted"/>
<dbReference type="InterPro" id="IPR015300">
    <property type="entry name" value="DNA-bd_pseudobarrel_sf"/>
</dbReference>